<evidence type="ECO:0000256" key="2">
    <source>
        <dbReference type="ARBA" id="ARBA00004609"/>
    </source>
</evidence>
<keyword evidence="6" id="KW-0336">GPI-anchor</keyword>
<keyword evidence="7" id="KW-0645">Protease</keyword>
<evidence type="ECO:0000313" key="17">
    <source>
        <dbReference type="Proteomes" id="UP000695007"/>
    </source>
</evidence>
<dbReference type="Gene3D" id="1.25.50.20">
    <property type="match status" value="1"/>
</dbReference>
<evidence type="ECO:0000256" key="7">
    <source>
        <dbReference type="ARBA" id="ARBA00022670"/>
    </source>
</evidence>
<keyword evidence="10" id="KW-0378">Hydrolase</keyword>
<dbReference type="InterPro" id="IPR050344">
    <property type="entry name" value="Peptidase_M1_aminopeptidases"/>
</dbReference>
<comment type="cofactor">
    <cofactor evidence="1">
        <name>Zn(2+)</name>
        <dbReference type="ChEBI" id="CHEBI:29105"/>
    </cofactor>
</comment>
<accession>A0AAJ7DVQ4</accession>
<keyword evidence="5" id="KW-1003">Cell membrane</keyword>
<dbReference type="GO" id="GO:0098552">
    <property type="term" value="C:side of membrane"/>
    <property type="evidence" value="ECO:0007669"/>
    <property type="project" value="UniProtKB-KW"/>
</dbReference>
<gene>
    <name evidence="18" type="primary">LOC105362420</name>
</gene>
<dbReference type="GO" id="GO:0005886">
    <property type="term" value="C:plasma membrane"/>
    <property type="evidence" value="ECO:0007669"/>
    <property type="project" value="UniProtKB-SubCell"/>
</dbReference>
<evidence type="ECO:0000256" key="1">
    <source>
        <dbReference type="ARBA" id="ARBA00001947"/>
    </source>
</evidence>
<keyword evidence="9" id="KW-0732">Signal</keyword>
<keyword evidence="8" id="KW-0479">Metal-binding</keyword>
<feature type="non-terminal residue" evidence="18">
    <location>
        <position position="426"/>
    </location>
</feature>
<evidence type="ECO:0000256" key="12">
    <source>
        <dbReference type="ARBA" id="ARBA00023049"/>
    </source>
</evidence>
<dbReference type="GO" id="GO:0008270">
    <property type="term" value="F:zinc ion binding"/>
    <property type="evidence" value="ECO:0007669"/>
    <property type="project" value="TreeGrafter"/>
</dbReference>
<evidence type="ECO:0000256" key="15">
    <source>
        <dbReference type="ARBA" id="ARBA00023288"/>
    </source>
</evidence>
<organism evidence="17 18">
    <name type="scientific">Ceratosolen solmsi marchali</name>
    <dbReference type="NCBI Taxonomy" id="326594"/>
    <lineage>
        <taxon>Eukaryota</taxon>
        <taxon>Metazoa</taxon>
        <taxon>Ecdysozoa</taxon>
        <taxon>Arthropoda</taxon>
        <taxon>Hexapoda</taxon>
        <taxon>Insecta</taxon>
        <taxon>Pterygota</taxon>
        <taxon>Neoptera</taxon>
        <taxon>Endopterygota</taxon>
        <taxon>Hymenoptera</taxon>
        <taxon>Apocrita</taxon>
        <taxon>Proctotrupomorpha</taxon>
        <taxon>Chalcidoidea</taxon>
        <taxon>Agaonidae</taxon>
        <taxon>Agaoninae</taxon>
        <taxon>Ceratosolen</taxon>
    </lineage>
</organism>
<keyword evidence="4" id="KW-0031">Aminopeptidase</keyword>
<evidence type="ECO:0000313" key="18">
    <source>
        <dbReference type="RefSeq" id="XP_011498163.1"/>
    </source>
</evidence>
<keyword evidence="17" id="KW-1185">Reference proteome</keyword>
<evidence type="ECO:0000256" key="6">
    <source>
        <dbReference type="ARBA" id="ARBA00022622"/>
    </source>
</evidence>
<evidence type="ECO:0000256" key="4">
    <source>
        <dbReference type="ARBA" id="ARBA00022438"/>
    </source>
</evidence>
<dbReference type="Pfam" id="PF11838">
    <property type="entry name" value="ERAP1_C"/>
    <property type="match status" value="1"/>
</dbReference>
<dbReference type="Proteomes" id="UP000695007">
    <property type="component" value="Unplaced"/>
</dbReference>
<name>A0AAJ7DVQ4_9HYME</name>
<keyword evidence="11" id="KW-0862">Zinc</keyword>
<dbReference type="GO" id="GO:0005615">
    <property type="term" value="C:extracellular space"/>
    <property type="evidence" value="ECO:0007669"/>
    <property type="project" value="TreeGrafter"/>
</dbReference>
<reference evidence="18" key="1">
    <citation type="submission" date="2025-08" db="UniProtKB">
        <authorList>
            <consortium name="RefSeq"/>
        </authorList>
    </citation>
    <scope>IDENTIFICATION</scope>
</reference>
<dbReference type="GO" id="GO:0005737">
    <property type="term" value="C:cytoplasm"/>
    <property type="evidence" value="ECO:0007669"/>
    <property type="project" value="TreeGrafter"/>
</dbReference>
<comment type="similarity">
    <text evidence="3">Belongs to the peptidase M1 family.</text>
</comment>
<dbReference type="PANTHER" id="PTHR11533:SF276">
    <property type="entry name" value="GLUTAMYL AMINOPEPTIDASE"/>
    <property type="match status" value="1"/>
</dbReference>
<evidence type="ECO:0000256" key="13">
    <source>
        <dbReference type="ARBA" id="ARBA00023136"/>
    </source>
</evidence>
<sequence length="426" mass="50147">MRTWTNSELYPIINVTRNYTTGSIKITQMPATILFGITERNNTSKWYIPINYATQSNPNFNLTFPSHWLKPDTKRLMINGVNPKDWIILNNQQTGYYRVLYDEQNWIRLATLLNSDNYQKIPPLNRAQIINDAVQFSLKKLLDVKIFLNLVSYLHRETDYIPWYDAQFIFSFLNYHLSNTQAHDSLKKFCLRLIVPLVDKIGFEDRVDDNFSTLLLRRIGNHWACHFGYKNCWNNATKQLEDYLCNKKPKSELVDLQEWARCYGLNGANETIWNKMLQKYQENLSENTIIYLSCSENSTILHNFLNLTISNNSIINEKHVLSVFKSVCFFQSGDDKRINLCLNFINDKFDDVKLRLGNSTQSFTYLLDLLASEIRQKQQLQHFKKILAQEESIVISNKLNSRIKQIENSITVFEQKASYYEPYLKE</sequence>
<dbReference type="AlphaFoldDB" id="A0AAJ7DVQ4"/>
<dbReference type="GO" id="GO:0043171">
    <property type="term" value="P:peptide catabolic process"/>
    <property type="evidence" value="ECO:0007669"/>
    <property type="project" value="TreeGrafter"/>
</dbReference>
<dbReference type="RefSeq" id="XP_011498163.1">
    <property type="nucleotide sequence ID" value="XM_011499861.1"/>
</dbReference>
<feature type="domain" description="ERAP1-like C-terminal" evidence="16">
    <location>
        <begin position="86"/>
        <end position="392"/>
    </location>
</feature>
<evidence type="ECO:0000259" key="16">
    <source>
        <dbReference type="Pfam" id="PF11838"/>
    </source>
</evidence>
<dbReference type="FunFam" id="2.60.40.1910:FF:000008">
    <property type="entry name" value="Aminopeptidase"/>
    <property type="match status" value="1"/>
</dbReference>
<dbReference type="PANTHER" id="PTHR11533">
    <property type="entry name" value="PROTEASE M1 ZINC METALLOPROTEASE"/>
    <property type="match status" value="1"/>
</dbReference>
<evidence type="ECO:0000256" key="5">
    <source>
        <dbReference type="ARBA" id="ARBA00022475"/>
    </source>
</evidence>
<keyword evidence="13" id="KW-0472">Membrane</keyword>
<dbReference type="KEGG" id="csol:105362420"/>
<dbReference type="GO" id="GO:0042277">
    <property type="term" value="F:peptide binding"/>
    <property type="evidence" value="ECO:0007669"/>
    <property type="project" value="TreeGrafter"/>
</dbReference>
<keyword evidence="12" id="KW-0482">Metalloprotease</keyword>
<evidence type="ECO:0000256" key="10">
    <source>
        <dbReference type="ARBA" id="ARBA00022801"/>
    </source>
</evidence>
<dbReference type="GeneID" id="105362420"/>
<evidence type="ECO:0000256" key="8">
    <source>
        <dbReference type="ARBA" id="ARBA00022723"/>
    </source>
</evidence>
<comment type="subcellular location">
    <subcellularLocation>
        <location evidence="2">Cell membrane</location>
        <topology evidence="2">Lipid-anchor</topology>
        <topology evidence="2">GPI-anchor</topology>
    </subcellularLocation>
</comment>
<dbReference type="Gene3D" id="2.60.40.1910">
    <property type="match status" value="1"/>
</dbReference>
<dbReference type="InterPro" id="IPR024571">
    <property type="entry name" value="ERAP1-like_C_dom"/>
</dbReference>
<evidence type="ECO:0000256" key="11">
    <source>
        <dbReference type="ARBA" id="ARBA00022833"/>
    </source>
</evidence>
<evidence type="ECO:0000256" key="3">
    <source>
        <dbReference type="ARBA" id="ARBA00010136"/>
    </source>
</evidence>
<dbReference type="GO" id="GO:0006508">
    <property type="term" value="P:proteolysis"/>
    <property type="evidence" value="ECO:0007669"/>
    <property type="project" value="UniProtKB-KW"/>
</dbReference>
<protein>
    <submittedName>
        <fullName evidence="18">Aminopeptidase N-like</fullName>
    </submittedName>
</protein>
<evidence type="ECO:0000256" key="14">
    <source>
        <dbReference type="ARBA" id="ARBA00023180"/>
    </source>
</evidence>
<proteinExistence type="inferred from homology"/>
<dbReference type="GO" id="GO:0070006">
    <property type="term" value="F:metalloaminopeptidase activity"/>
    <property type="evidence" value="ECO:0007669"/>
    <property type="project" value="TreeGrafter"/>
</dbReference>
<keyword evidence="14" id="KW-0325">Glycoprotein</keyword>
<evidence type="ECO:0000256" key="9">
    <source>
        <dbReference type="ARBA" id="ARBA00022729"/>
    </source>
</evidence>
<keyword evidence="15" id="KW-0449">Lipoprotein</keyword>